<evidence type="ECO:0000313" key="9">
    <source>
        <dbReference type="EMBL" id="VUG20050.1"/>
    </source>
</evidence>
<dbReference type="GO" id="GO:0042973">
    <property type="term" value="F:glucan endo-1,3-beta-D-glucosidase activity"/>
    <property type="evidence" value="ECO:0007669"/>
    <property type="project" value="TreeGrafter"/>
</dbReference>
<organism evidence="9 10">
    <name type="scientific">Dekkera bruxellensis</name>
    <name type="common">Brettanomyces custersii</name>
    <dbReference type="NCBI Taxonomy" id="5007"/>
    <lineage>
        <taxon>Eukaryota</taxon>
        <taxon>Fungi</taxon>
        <taxon>Dikarya</taxon>
        <taxon>Ascomycota</taxon>
        <taxon>Saccharomycotina</taxon>
        <taxon>Pichiomycetes</taxon>
        <taxon>Pichiales</taxon>
        <taxon>Pichiaceae</taxon>
        <taxon>Brettanomyces</taxon>
    </lineage>
</organism>
<dbReference type="AlphaFoldDB" id="A0A7D9D1M9"/>
<dbReference type="GO" id="GO:0071555">
    <property type="term" value="P:cell wall organization"/>
    <property type="evidence" value="ECO:0007669"/>
    <property type="project" value="TreeGrafter"/>
</dbReference>
<accession>A0A7D9D1M9</accession>
<evidence type="ECO:0000256" key="2">
    <source>
        <dbReference type="ARBA" id="ARBA00008773"/>
    </source>
</evidence>
<keyword evidence="7" id="KW-0326">Glycosidase</keyword>
<proteinExistence type="inferred from homology"/>
<dbReference type="GO" id="GO:0005975">
    <property type="term" value="P:carbohydrate metabolic process"/>
    <property type="evidence" value="ECO:0007669"/>
    <property type="project" value="InterPro"/>
</dbReference>
<evidence type="ECO:0000256" key="4">
    <source>
        <dbReference type="ARBA" id="ARBA00022525"/>
    </source>
</evidence>
<dbReference type="GO" id="GO:0009277">
    <property type="term" value="C:fungal-type cell wall"/>
    <property type="evidence" value="ECO:0007669"/>
    <property type="project" value="TreeGrafter"/>
</dbReference>
<sequence>MLFYKALLSLYLFSGVTHGLPLPLQIFQKRNAAVVTKSGTTHVDTITDINIVTITATSCPEDTNSVSTSSISHSSSAEANVLVAKDLSDTSTLKTITTSKEATSTSVVSVIVSDPDATDTPDDGLVHIVNVVSHPGALFRATSVDDPITTTYTSTNVPITTSTSQEIPSNYVVVSSTGTIVTYATSATSSTLSNGSVSKFITSSIVSSEPIISNVASSVSFSSINSAISSSIVTNSESSDPVSSEALVADSSSASLFPSLTYISDSIDLSVGSANIQTTTLQTSTTSYNKDSTSLTQDITSESSTAKVFISESSTEEESLSDSSSYQTSTPVSSIYEAATSSSSTYEVSTTSTLVTSSTTDLVTSTSSSTSESSSSSGIGYVTGHPVTIVYSPYTNDSGCKSYDTVYSDLSLIKSKQISEIRVYGNDCNYLTTVLPIAAILGLKVNQGFWISSDGVDSIDSAVSDLISSVTSGNSGFDWSLFSFITIGNEAIISDYCTVDELISKIASVKSQLRNAGYDGLVTTSEPPVTFEENPTLCTDSEIDFVGINPHSYFDVYASADTSGDFVKGQIEIVQGVCPGMDVVVTETGYPSAGITNGKNVPSPLNQKIAIQNIFDIVGTNVTILTTFNDYWKQPGNYGIEQSFGIIQLLQ</sequence>
<dbReference type="InterPro" id="IPR050732">
    <property type="entry name" value="Beta-glucan_modifiers"/>
</dbReference>
<gene>
    <name evidence="9" type="primary">SCW11</name>
    <name evidence="9" type="ORF">DEBR0S6_06788G</name>
</gene>
<dbReference type="PANTHER" id="PTHR16631:SF24">
    <property type="entry name" value="FAMILY 17 GLUCOSIDASE SCW11-RELATED"/>
    <property type="match status" value="1"/>
</dbReference>
<keyword evidence="4" id="KW-0964">Secreted</keyword>
<evidence type="ECO:0000256" key="7">
    <source>
        <dbReference type="ARBA" id="ARBA00023295"/>
    </source>
</evidence>
<keyword evidence="5 8" id="KW-0732">Signal</keyword>
<reference evidence="9 10" key="1">
    <citation type="submission" date="2019-07" db="EMBL/GenBank/DDBJ databases">
        <authorList>
            <person name="Friedrich A."/>
            <person name="Schacherer J."/>
        </authorList>
    </citation>
    <scope>NUCLEOTIDE SEQUENCE [LARGE SCALE GENOMIC DNA]</scope>
</reference>
<dbReference type="GO" id="GO:0009986">
    <property type="term" value="C:cell surface"/>
    <property type="evidence" value="ECO:0007669"/>
    <property type="project" value="TreeGrafter"/>
</dbReference>
<dbReference type="Gene3D" id="3.20.20.80">
    <property type="entry name" value="Glycosidases"/>
    <property type="match status" value="2"/>
</dbReference>
<comment type="similarity">
    <text evidence="2">Belongs to the glycosyl hydrolase 17 family.</text>
</comment>
<evidence type="ECO:0000256" key="3">
    <source>
        <dbReference type="ARBA" id="ARBA00022512"/>
    </source>
</evidence>
<keyword evidence="10" id="KW-1185">Reference proteome</keyword>
<protein>
    <submittedName>
        <fullName evidence="9">DEBR0S6_06788g1_1</fullName>
    </submittedName>
</protein>
<dbReference type="Proteomes" id="UP000478008">
    <property type="component" value="Unassembled WGS sequence"/>
</dbReference>
<dbReference type="PANTHER" id="PTHR16631">
    <property type="entry name" value="GLUCAN 1,3-BETA-GLUCOSIDASE"/>
    <property type="match status" value="1"/>
</dbReference>
<feature type="chain" id="PRO_5028963853" evidence="8">
    <location>
        <begin position="20"/>
        <end position="651"/>
    </location>
</feature>
<evidence type="ECO:0000313" key="10">
    <source>
        <dbReference type="Proteomes" id="UP000478008"/>
    </source>
</evidence>
<evidence type="ECO:0000256" key="6">
    <source>
        <dbReference type="ARBA" id="ARBA00022801"/>
    </source>
</evidence>
<keyword evidence="6" id="KW-0378">Hydrolase</keyword>
<evidence type="ECO:0000256" key="1">
    <source>
        <dbReference type="ARBA" id="ARBA00004191"/>
    </source>
</evidence>
<dbReference type="GO" id="GO:0005576">
    <property type="term" value="C:extracellular region"/>
    <property type="evidence" value="ECO:0007669"/>
    <property type="project" value="TreeGrafter"/>
</dbReference>
<name>A0A7D9D1M9_DEKBR</name>
<dbReference type="EMBL" id="CABFWN010000006">
    <property type="protein sequence ID" value="VUG20050.1"/>
    <property type="molecule type" value="Genomic_DNA"/>
</dbReference>
<evidence type="ECO:0000256" key="8">
    <source>
        <dbReference type="SAM" id="SignalP"/>
    </source>
</evidence>
<feature type="signal peptide" evidence="8">
    <location>
        <begin position="1"/>
        <end position="19"/>
    </location>
</feature>
<evidence type="ECO:0000256" key="5">
    <source>
        <dbReference type="ARBA" id="ARBA00022729"/>
    </source>
</evidence>
<dbReference type="InterPro" id="IPR000490">
    <property type="entry name" value="Glyco_hydro_17"/>
</dbReference>
<dbReference type="PROSITE" id="PS00587">
    <property type="entry name" value="GLYCOSYL_HYDROL_F17"/>
    <property type="match status" value="1"/>
</dbReference>
<comment type="subcellular location">
    <subcellularLocation>
        <location evidence="1">Secreted</location>
        <location evidence="1">Cell wall</location>
    </subcellularLocation>
</comment>
<dbReference type="InterPro" id="IPR017853">
    <property type="entry name" value="GH"/>
</dbReference>
<dbReference type="SUPFAM" id="SSF51445">
    <property type="entry name" value="(Trans)glycosidases"/>
    <property type="match status" value="1"/>
</dbReference>
<keyword evidence="3" id="KW-0134">Cell wall</keyword>